<evidence type="ECO:0000313" key="6">
    <source>
        <dbReference type="Proteomes" id="UP000663464"/>
    </source>
</evidence>
<reference evidence="2 5" key="3">
    <citation type="submission" date="2019-04" db="EMBL/GenBank/DDBJ databases">
        <title>Genome sequencing of Clostridium botulinum Groups I-IV and Clostridium butyricum.</title>
        <authorList>
            <person name="Brunt J."/>
            <person name="Van Vliet A.H.M."/>
            <person name="Stringer S.C."/>
            <person name="Carter A.T."/>
            <person name="Peck M.W."/>
        </authorList>
    </citation>
    <scope>NUCLEOTIDE SEQUENCE [LARGE SCALE GENOMIC DNA]</scope>
    <source>
        <strain evidence="2 5">Colworth BL30</strain>
    </source>
</reference>
<proteinExistence type="predicted"/>
<name>A0A0A2HN28_CLOBO</name>
<accession>A0A0A2HN28</accession>
<evidence type="ECO:0000313" key="1">
    <source>
        <dbReference type="EMBL" id="NEZ92004.1"/>
    </source>
</evidence>
<dbReference type="EMBL" id="CP069280">
    <property type="protein sequence ID" value="QRI52905.1"/>
    <property type="molecule type" value="Genomic_DNA"/>
</dbReference>
<reference evidence="3" key="4">
    <citation type="submission" date="2021-02" db="EMBL/GenBank/DDBJ databases">
        <authorList>
            <person name="Dover N."/>
            <person name="Barash J.R."/>
            <person name="Bell J.M."/>
            <person name="Sylvester M.D."/>
            <person name="Arnon S."/>
        </authorList>
    </citation>
    <scope>NUCLEOTIDE SEQUENCE</scope>
    <source>
        <strain evidence="3">IBCA10-7060</strain>
    </source>
</reference>
<reference evidence="1 4" key="2">
    <citation type="submission" date="2019-02" db="EMBL/GenBank/DDBJ databases">
        <title>Genome sequencing of Clostridium botulinum clinical isolates.</title>
        <authorList>
            <person name="Brunt J."/>
            <person name="Van Vliet A.H.M."/>
            <person name="Stringer S.C."/>
            <person name="Grant K.A."/>
            <person name="Carter A.C."/>
            <person name="Peck M.W."/>
        </authorList>
    </citation>
    <scope>NUCLEOTIDE SEQUENCE [LARGE SCALE GENOMIC DNA]</scope>
    <source>
        <strain evidence="1 4">H142660711</strain>
    </source>
</reference>
<dbReference type="OMA" id="ITDQPRI"/>
<dbReference type="AlphaFoldDB" id="A0A0A2HN28"/>
<dbReference type="InterPro" id="IPR022477">
    <property type="entry name" value="Spore_YqfC"/>
</dbReference>
<dbReference type="Proteomes" id="UP000480039">
    <property type="component" value="Unassembled WGS sequence"/>
</dbReference>
<evidence type="ECO:0000313" key="2">
    <source>
        <dbReference type="EMBL" id="NFJ07808.1"/>
    </source>
</evidence>
<dbReference type="Pfam" id="PF07873">
    <property type="entry name" value="YabP"/>
    <property type="match status" value="1"/>
</dbReference>
<reference evidence="3 6" key="1">
    <citation type="journal article" date="2014" name="J. Infect. Dis.">
        <title>Molecular characterization of a novel botulinum neurotoxin type H gene.</title>
        <authorList>
            <person name="Dover N."/>
            <person name="Barash J.R."/>
            <person name="Hill K.K."/>
            <person name="Xie G."/>
            <person name="Arnon S.S."/>
        </authorList>
    </citation>
    <scope>NUCLEOTIDE SEQUENCE [LARGE SCALE GENOMIC DNA]</scope>
    <source>
        <strain evidence="3 6">IBCA10-7060</strain>
    </source>
</reference>
<gene>
    <name evidence="2" type="primary">yqfC</name>
    <name evidence="1" type="ORF">EXM69_08595</name>
    <name evidence="2" type="ORF">FC871_04770</name>
    <name evidence="3" type="ORF">JQS73_15960</name>
</gene>
<dbReference type="RefSeq" id="WP_003359978.1">
    <property type="nucleotide sequence ID" value="NZ_AP025140.1"/>
</dbReference>
<dbReference type="EMBL" id="SGKC01000013">
    <property type="protein sequence ID" value="NEZ92004.1"/>
    <property type="molecule type" value="Genomic_DNA"/>
</dbReference>
<evidence type="ECO:0000313" key="3">
    <source>
        <dbReference type="EMBL" id="QRI52905.1"/>
    </source>
</evidence>
<dbReference type="InterPro" id="IPR022476">
    <property type="entry name" value="Spore_YabP/YqfC"/>
</dbReference>
<evidence type="ECO:0000313" key="4">
    <source>
        <dbReference type="Proteomes" id="UP000473887"/>
    </source>
</evidence>
<dbReference type="EMBL" id="SWQE01000002">
    <property type="protein sequence ID" value="NFJ07808.1"/>
    <property type="molecule type" value="Genomic_DNA"/>
</dbReference>
<dbReference type="NCBIfam" id="TIGR02856">
    <property type="entry name" value="spore_yqfC"/>
    <property type="match status" value="1"/>
</dbReference>
<evidence type="ECO:0000313" key="5">
    <source>
        <dbReference type="Proteomes" id="UP000480039"/>
    </source>
</evidence>
<organism evidence="2 5">
    <name type="scientific">Clostridium botulinum</name>
    <dbReference type="NCBI Taxonomy" id="1491"/>
    <lineage>
        <taxon>Bacteria</taxon>
        <taxon>Bacillati</taxon>
        <taxon>Bacillota</taxon>
        <taxon>Clostridia</taxon>
        <taxon>Eubacteriales</taxon>
        <taxon>Clostridiaceae</taxon>
        <taxon>Clostridium</taxon>
    </lineage>
</organism>
<dbReference type="Proteomes" id="UP000473887">
    <property type="component" value="Unassembled WGS sequence"/>
</dbReference>
<protein>
    <submittedName>
        <fullName evidence="2">Sporulation protein YqfC</fullName>
    </submittedName>
</protein>
<dbReference type="Proteomes" id="UP000663464">
    <property type="component" value="Chromosome"/>
</dbReference>
<sequence>MGKRFYNAKETVANKLDLPRDIILNQPKIIVTGNEEISIENHRGVVVFEEKVVKINSGSGLISIYGKDFEILFMGGSTITLGGKFKSIEYEGSEVNEI</sequence>